<comment type="similarity">
    <text evidence="2">Belongs to the CcmC/CycZ/HelC family.</text>
</comment>
<evidence type="ECO:0000256" key="4">
    <source>
        <dbReference type="ARBA" id="ARBA00022748"/>
    </source>
</evidence>
<dbReference type="InterPro" id="IPR045062">
    <property type="entry name" value="Cyt_c_biogenesis_CcsA/CcmC"/>
</dbReference>
<dbReference type="AlphaFoldDB" id="A0A7C3YQH4"/>
<protein>
    <submittedName>
        <fullName evidence="9">Cytochrome C assembly protein</fullName>
    </submittedName>
</protein>
<sequence length="200" mass="22693">MLPIILVIDIATAVYAAFFGPYPSISLFDPTSYRILYLHVPLAWNMYFAFTLTFVFSLLYLIKSNQKHDLIAYYSTVLGTLYGLGAVICGMLWAKEVWNSYWSWDPRQTATLIALLAYTAYISLRKSIPDIERSRVVSAVFGVSAYVTIPLSYLSAVTFRSLHTQIPQQPLGFEVLILLGFRVVISFALFLMILREGIKH</sequence>
<dbReference type="PANTHER" id="PTHR30071:SF1">
    <property type="entry name" value="CYTOCHROME B_B6 PROTEIN-RELATED"/>
    <property type="match status" value="1"/>
</dbReference>
<keyword evidence="6 7" id="KW-0472">Membrane</keyword>
<dbReference type="GO" id="GO:0017004">
    <property type="term" value="P:cytochrome complex assembly"/>
    <property type="evidence" value="ECO:0007669"/>
    <property type="project" value="UniProtKB-KW"/>
</dbReference>
<dbReference type="GO" id="GO:0015232">
    <property type="term" value="F:heme transmembrane transporter activity"/>
    <property type="evidence" value="ECO:0007669"/>
    <property type="project" value="InterPro"/>
</dbReference>
<dbReference type="InterPro" id="IPR002541">
    <property type="entry name" value="Cyt_c_assembly"/>
</dbReference>
<keyword evidence="3 7" id="KW-0812">Transmembrane</keyword>
<keyword evidence="5 7" id="KW-1133">Transmembrane helix</keyword>
<gene>
    <name evidence="9" type="ORF">ENX77_06190</name>
</gene>
<dbReference type="PANTHER" id="PTHR30071">
    <property type="entry name" value="HEME EXPORTER PROTEIN C"/>
    <property type="match status" value="1"/>
</dbReference>
<comment type="subcellular location">
    <subcellularLocation>
        <location evidence="1">Membrane</location>
        <topology evidence="1">Multi-pass membrane protein</topology>
    </subcellularLocation>
</comment>
<feature type="transmembrane region" description="Helical" evidence="7">
    <location>
        <begin position="5"/>
        <end position="22"/>
    </location>
</feature>
<feature type="transmembrane region" description="Helical" evidence="7">
    <location>
        <begin position="42"/>
        <end position="62"/>
    </location>
</feature>
<dbReference type="GO" id="GO:0005886">
    <property type="term" value="C:plasma membrane"/>
    <property type="evidence" value="ECO:0007669"/>
    <property type="project" value="TreeGrafter"/>
</dbReference>
<feature type="transmembrane region" description="Helical" evidence="7">
    <location>
        <begin position="71"/>
        <end position="94"/>
    </location>
</feature>
<accession>A0A7C3YQH4</accession>
<dbReference type="EMBL" id="DTPI01000031">
    <property type="protein sequence ID" value="HGE66685.1"/>
    <property type="molecule type" value="Genomic_DNA"/>
</dbReference>
<dbReference type="GO" id="GO:0020037">
    <property type="term" value="F:heme binding"/>
    <property type="evidence" value="ECO:0007669"/>
    <property type="project" value="InterPro"/>
</dbReference>
<feature type="transmembrane region" description="Helical" evidence="7">
    <location>
        <begin position="136"/>
        <end position="155"/>
    </location>
</feature>
<dbReference type="Pfam" id="PF01578">
    <property type="entry name" value="Cytochrom_C_asm"/>
    <property type="match status" value="1"/>
</dbReference>
<dbReference type="InterPro" id="IPR003557">
    <property type="entry name" value="Cyt_c_biogenesis_CcmC"/>
</dbReference>
<proteinExistence type="inferred from homology"/>
<dbReference type="PRINTS" id="PR01386">
    <property type="entry name" value="CCMCBIOGNSIS"/>
</dbReference>
<feature type="transmembrane region" description="Helical" evidence="7">
    <location>
        <begin position="106"/>
        <end position="124"/>
    </location>
</feature>
<name>A0A7C3YQH4_9EURY</name>
<evidence type="ECO:0000256" key="3">
    <source>
        <dbReference type="ARBA" id="ARBA00022692"/>
    </source>
</evidence>
<feature type="transmembrane region" description="Helical" evidence="7">
    <location>
        <begin position="175"/>
        <end position="194"/>
    </location>
</feature>
<reference evidence="9" key="1">
    <citation type="journal article" date="2020" name="mSystems">
        <title>Genome- and Community-Level Interaction Insights into Carbon Utilization and Element Cycling Functions of Hydrothermarchaeota in Hydrothermal Sediment.</title>
        <authorList>
            <person name="Zhou Z."/>
            <person name="Liu Y."/>
            <person name="Xu W."/>
            <person name="Pan J."/>
            <person name="Luo Z.H."/>
            <person name="Li M."/>
        </authorList>
    </citation>
    <scope>NUCLEOTIDE SEQUENCE [LARGE SCALE GENOMIC DNA]</scope>
    <source>
        <strain evidence="9">SpSt-97</strain>
    </source>
</reference>
<evidence type="ECO:0000259" key="8">
    <source>
        <dbReference type="Pfam" id="PF01578"/>
    </source>
</evidence>
<evidence type="ECO:0000256" key="6">
    <source>
        <dbReference type="ARBA" id="ARBA00023136"/>
    </source>
</evidence>
<comment type="caution">
    <text evidence="9">The sequence shown here is derived from an EMBL/GenBank/DDBJ whole genome shotgun (WGS) entry which is preliminary data.</text>
</comment>
<evidence type="ECO:0000256" key="7">
    <source>
        <dbReference type="SAM" id="Phobius"/>
    </source>
</evidence>
<organism evidence="9">
    <name type="scientific">Geoglobus ahangari</name>
    <dbReference type="NCBI Taxonomy" id="113653"/>
    <lineage>
        <taxon>Archaea</taxon>
        <taxon>Methanobacteriati</taxon>
        <taxon>Methanobacteriota</taxon>
        <taxon>Archaeoglobi</taxon>
        <taxon>Archaeoglobales</taxon>
        <taxon>Archaeoglobaceae</taxon>
        <taxon>Geoglobus</taxon>
    </lineage>
</organism>
<keyword evidence="4" id="KW-0201">Cytochrome c-type biogenesis</keyword>
<evidence type="ECO:0000313" key="9">
    <source>
        <dbReference type="EMBL" id="HGE66685.1"/>
    </source>
</evidence>
<evidence type="ECO:0000256" key="5">
    <source>
        <dbReference type="ARBA" id="ARBA00022989"/>
    </source>
</evidence>
<evidence type="ECO:0000256" key="2">
    <source>
        <dbReference type="ARBA" id="ARBA00005840"/>
    </source>
</evidence>
<feature type="domain" description="Cytochrome c assembly protein" evidence="8">
    <location>
        <begin position="20"/>
        <end position="156"/>
    </location>
</feature>
<evidence type="ECO:0000256" key="1">
    <source>
        <dbReference type="ARBA" id="ARBA00004141"/>
    </source>
</evidence>